<name>A0A0L6CK06_9MICO</name>
<proteinExistence type="predicted"/>
<feature type="transmembrane region" description="Helical" evidence="3">
    <location>
        <begin position="89"/>
        <end position="107"/>
    </location>
</feature>
<evidence type="ECO:0000313" key="4">
    <source>
        <dbReference type="EMBL" id="KNX38107.1"/>
    </source>
</evidence>
<keyword evidence="3" id="KW-0812">Transmembrane</keyword>
<evidence type="ECO:0000313" key="5">
    <source>
        <dbReference type="Proteomes" id="UP000037397"/>
    </source>
</evidence>
<evidence type="ECO:0000256" key="1">
    <source>
        <dbReference type="SAM" id="Coils"/>
    </source>
</evidence>
<organism evidence="4 5">
    <name type="scientific">Luteipulveratus halotolerans</name>
    <dbReference type="NCBI Taxonomy" id="1631356"/>
    <lineage>
        <taxon>Bacteria</taxon>
        <taxon>Bacillati</taxon>
        <taxon>Actinomycetota</taxon>
        <taxon>Actinomycetes</taxon>
        <taxon>Micrococcales</taxon>
        <taxon>Dermacoccaceae</taxon>
        <taxon>Luteipulveratus</taxon>
    </lineage>
</organism>
<keyword evidence="3" id="KW-1133">Transmembrane helix</keyword>
<feature type="transmembrane region" description="Helical" evidence="3">
    <location>
        <begin position="377"/>
        <end position="397"/>
    </location>
</feature>
<feature type="compositionally biased region" description="Polar residues" evidence="2">
    <location>
        <begin position="46"/>
        <end position="55"/>
    </location>
</feature>
<dbReference type="OrthoDB" id="2183194at2"/>
<keyword evidence="1" id="KW-0175">Coiled coil</keyword>
<comment type="caution">
    <text evidence="4">The sequence shown here is derived from an EMBL/GenBank/DDBJ whole genome shotgun (WGS) entry which is preliminary data.</text>
</comment>
<reference evidence="5" key="1">
    <citation type="submission" date="2015-03" db="EMBL/GenBank/DDBJ databases">
        <title>Luteipulveratus halotolerans sp. nov., a novel actinobacterium (Dermacoccaceae) from Sarawak, Malaysia.</title>
        <authorList>
            <person name="Juboi H."/>
            <person name="Basik A."/>
            <person name="Shamsul S.S."/>
            <person name="Arnold P."/>
            <person name="Schmitt E.K."/>
            <person name="Sanglier J.-J."/>
            <person name="Yeo T."/>
        </authorList>
    </citation>
    <scope>NUCLEOTIDE SEQUENCE [LARGE SCALE GENOMIC DNA]</scope>
    <source>
        <strain evidence="5">C296001</strain>
    </source>
</reference>
<keyword evidence="3" id="KW-0472">Membrane</keyword>
<feature type="compositionally biased region" description="Basic and acidic residues" evidence="2">
    <location>
        <begin position="35"/>
        <end position="44"/>
    </location>
</feature>
<feature type="transmembrane region" description="Helical" evidence="3">
    <location>
        <begin position="113"/>
        <end position="134"/>
    </location>
</feature>
<protein>
    <submittedName>
        <fullName evidence="4">Uncharacterized protein</fullName>
    </submittedName>
</protein>
<accession>A0A0L6CK06</accession>
<dbReference type="EMBL" id="LAIR01000002">
    <property type="protein sequence ID" value="KNX38107.1"/>
    <property type="molecule type" value="Genomic_DNA"/>
</dbReference>
<dbReference type="Proteomes" id="UP000037397">
    <property type="component" value="Unassembled WGS sequence"/>
</dbReference>
<feature type="compositionally biased region" description="Polar residues" evidence="2">
    <location>
        <begin position="806"/>
        <end position="825"/>
    </location>
</feature>
<feature type="region of interest" description="Disordered" evidence="2">
    <location>
        <begin position="32"/>
        <end position="80"/>
    </location>
</feature>
<sequence>MSDRRQVKVDLDASVEGYIAKIEAAAAATDQLASKGDRASRDTKALGQSTASASANVDRLGSASRKAAADQDRLGRSIQTTQKLSDRSSLSIGSLVVAAAALGPGLVPLAGAATAAGIGLAGMGVAGGLAIYGISNAMKSSGPQAAAYASGLSSLKGNLDDLAATAAANVLGPFQSQVTGLQSRMPALTKSVAGLSSSFGIAASHGASGLLNIFQSLDPLMQTIGLHAVDLSAKFETWTKGSGMRDFASWAQSQLPAVEQMLAELIPAVGHLIAAFGPLGGQTVAAITALASAINAIPTPVLTALVTLAVQGGLAFKAWNGLAAIVGGLSGAMTRLGASSTASAAGMTAAGTAAKASAVGMTTATGAATRLAAAQRLLVAAAPVVGVAALASSLAQFQTQAMMGGHSASELSTELGALGKNANLSGEAFRMFGGGQGMGPFRNDVITTDEALQRFGVNARGHFASFNDGFTDWLGNLQDGSRRSNEFKESVTRMDGGLAQMVQSGHADQARASYEKLMSAIDPKDRPAVAAMFSQYNTALKETKTTAASAAPQVDAFGQEIKRTGIAAKDAAEATKRLADGYKSLGQGLLGERDSARGFQQAIDDANSAVKENGRTLDISTSKGRANQAALDGIASSATGYASSILKAGGSQAQANAVLAAGRSSFIQNATAMGMSKTQAEGLANSLFKLPKGVSTTVAVPGLPGASYGIDQFGQKVIQLDGRNVSIPVSTPGAQAIIANLAGISAKAMSMNGSKIVITPSAPLAAAVKRQIDGLASARVNADGTITIDSKAPSAAADTAKIRSLTSAAQTADKQSPNIHTSTDAPESRRSVEAATRAAQTLDKQSPTITTSTNANGTKTVVISLLNATKDKSARITYTTNAASAAGGVRSLLSTAVDVTRSITYKVRTIGGVARAGREVMAGNATGGIGGVLPGYQTGGEAFDALRGGQVRGPGSRTSDSVLAKGRAGHYALSNFEHVWTGDEVEKGGGHATQYAMRALARQGRLEKIVRAGMVAGYAGGGAASGLPGYAGGGESLIGWNPDISSIIQLTGSLRVDAQTISETKGRLKGFTDALAKANRDLRAARARRDGLDKHASHAQRVAAANAVTNALAKQAKAQDNVNAATASYNAQVSASKKTDGQLFVQATGNTSYMTRQFLDDLDTIRKKGQPKLALSLLQDGSATAQRTARSLAKGSASQLLAAARGVAYNDALEDRRAKLLGQLDGSTKKALQEKKAADLAAKQEKAKAAREAAAAAVKARRDANMALIGLRGATNQAYAMAGPQVSSYAGPSVRQIVTEVVGALPVPTVQPGQTVVKLDGRVIGQSTTTYQAQQASYGSTIPGVER</sequence>
<gene>
    <name evidence="4" type="ORF">VV01_14685</name>
</gene>
<evidence type="ECO:0000256" key="3">
    <source>
        <dbReference type="SAM" id="Phobius"/>
    </source>
</evidence>
<evidence type="ECO:0000256" key="2">
    <source>
        <dbReference type="SAM" id="MobiDB-lite"/>
    </source>
</evidence>
<feature type="coiled-coil region" evidence="1">
    <location>
        <begin position="1068"/>
        <end position="1095"/>
    </location>
</feature>
<keyword evidence="5" id="KW-1185">Reference proteome</keyword>
<feature type="region of interest" description="Disordered" evidence="2">
    <location>
        <begin position="806"/>
        <end position="833"/>
    </location>
</feature>
<dbReference type="STRING" id="1631356.VV01_14685"/>
<dbReference type="RefSeq" id="WP_050670525.1">
    <property type="nucleotide sequence ID" value="NZ_LAIR01000002.1"/>
</dbReference>